<dbReference type="Pfam" id="PF01649">
    <property type="entry name" value="Ribosomal_S20p"/>
    <property type="match status" value="1"/>
</dbReference>
<evidence type="ECO:0000313" key="10">
    <source>
        <dbReference type="Proteomes" id="UP000029055"/>
    </source>
</evidence>
<dbReference type="PANTHER" id="PTHR33398">
    <property type="entry name" value="30S RIBOSOMAL PROTEIN S20"/>
    <property type="match status" value="1"/>
</dbReference>
<evidence type="ECO:0000256" key="2">
    <source>
        <dbReference type="ARBA" id="ARBA00007634"/>
    </source>
</evidence>
<keyword evidence="5 8" id="KW-0689">Ribosomal protein</keyword>
<keyword evidence="10" id="KW-1185">Reference proteome</keyword>
<gene>
    <name evidence="8" type="primary">rpsT</name>
    <name evidence="9" type="ORF">BISU_0940</name>
</gene>
<dbReference type="GO" id="GO:0015935">
    <property type="term" value="C:small ribosomal subunit"/>
    <property type="evidence" value="ECO:0007669"/>
    <property type="project" value="TreeGrafter"/>
</dbReference>
<proteinExistence type="inferred from homology"/>
<comment type="similarity">
    <text evidence="2 8">Belongs to the bacterial ribosomal protein bS20 family.</text>
</comment>
<dbReference type="AlphaFoldDB" id="A0A087E5G2"/>
<comment type="caution">
    <text evidence="9">The sequence shown here is derived from an EMBL/GenBank/DDBJ whole genome shotgun (WGS) entry which is preliminary data.</text>
</comment>
<dbReference type="InterPro" id="IPR036510">
    <property type="entry name" value="Ribosomal_bS20_sf"/>
</dbReference>
<dbReference type="HAMAP" id="MF_00500">
    <property type="entry name" value="Ribosomal_bS20"/>
    <property type="match status" value="1"/>
</dbReference>
<keyword evidence="3 8" id="KW-0699">rRNA-binding</keyword>
<dbReference type="Gene3D" id="1.20.58.110">
    <property type="entry name" value="Ribosomal protein S20"/>
    <property type="match status" value="1"/>
</dbReference>
<evidence type="ECO:0000256" key="6">
    <source>
        <dbReference type="ARBA" id="ARBA00023274"/>
    </source>
</evidence>
<dbReference type="FunFam" id="1.20.58.110:FF:000001">
    <property type="entry name" value="30S ribosomal protein S20"/>
    <property type="match status" value="1"/>
</dbReference>
<dbReference type="NCBIfam" id="TIGR00029">
    <property type="entry name" value="S20"/>
    <property type="match status" value="1"/>
</dbReference>
<dbReference type="EMBL" id="JGZR01000007">
    <property type="protein sequence ID" value="KFJ03013.1"/>
    <property type="molecule type" value="Genomic_DNA"/>
</dbReference>
<dbReference type="GO" id="GO:0070181">
    <property type="term" value="F:small ribosomal subunit rRNA binding"/>
    <property type="evidence" value="ECO:0007669"/>
    <property type="project" value="TreeGrafter"/>
</dbReference>
<dbReference type="Proteomes" id="UP000029055">
    <property type="component" value="Unassembled WGS sequence"/>
</dbReference>
<evidence type="ECO:0000256" key="4">
    <source>
        <dbReference type="ARBA" id="ARBA00022884"/>
    </source>
</evidence>
<evidence type="ECO:0000256" key="3">
    <source>
        <dbReference type="ARBA" id="ARBA00022730"/>
    </source>
</evidence>
<evidence type="ECO:0000313" key="9">
    <source>
        <dbReference type="EMBL" id="KFJ03013.1"/>
    </source>
</evidence>
<dbReference type="RefSeq" id="WP_024462981.1">
    <property type="nucleotide sequence ID" value="NZ_CP062939.1"/>
</dbReference>
<keyword evidence="4 8" id="KW-0694">RNA-binding</keyword>
<dbReference type="GO" id="GO:0003735">
    <property type="term" value="F:structural constituent of ribosome"/>
    <property type="evidence" value="ECO:0007669"/>
    <property type="project" value="InterPro"/>
</dbReference>
<dbReference type="InterPro" id="IPR002583">
    <property type="entry name" value="Ribosomal_bS20"/>
</dbReference>
<reference evidence="9 10" key="1">
    <citation type="submission" date="2014-03" db="EMBL/GenBank/DDBJ databases">
        <title>Genomics of Bifidobacteria.</title>
        <authorList>
            <person name="Ventura M."/>
            <person name="Milani C."/>
            <person name="Lugli G.A."/>
        </authorList>
    </citation>
    <scope>NUCLEOTIDE SEQUENCE [LARGE SCALE GENOMIC DNA]</scope>
    <source>
        <strain evidence="9 10">LMG 11597</strain>
    </source>
</reference>
<comment type="function">
    <text evidence="1 8">Binds directly to 16S ribosomal RNA.</text>
</comment>
<dbReference type="PANTHER" id="PTHR33398:SF1">
    <property type="entry name" value="SMALL RIBOSOMAL SUBUNIT PROTEIN BS20C"/>
    <property type="match status" value="1"/>
</dbReference>
<keyword evidence="6 8" id="KW-0687">Ribonucleoprotein</keyword>
<evidence type="ECO:0000256" key="7">
    <source>
        <dbReference type="ARBA" id="ARBA00035136"/>
    </source>
</evidence>
<organism evidence="9 10">
    <name type="scientific">Bifidobacterium subtile</name>
    <dbReference type="NCBI Taxonomy" id="77635"/>
    <lineage>
        <taxon>Bacteria</taxon>
        <taxon>Bacillati</taxon>
        <taxon>Actinomycetota</taxon>
        <taxon>Actinomycetes</taxon>
        <taxon>Bifidobacteriales</taxon>
        <taxon>Bifidobacteriaceae</taxon>
        <taxon>Bifidobacterium</taxon>
    </lineage>
</organism>
<dbReference type="GO" id="GO:0005829">
    <property type="term" value="C:cytosol"/>
    <property type="evidence" value="ECO:0007669"/>
    <property type="project" value="TreeGrafter"/>
</dbReference>
<evidence type="ECO:0000256" key="1">
    <source>
        <dbReference type="ARBA" id="ARBA00003134"/>
    </source>
</evidence>
<accession>A0A087E5G2</accession>
<dbReference type="STRING" id="77635.BISU_0940"/>
<evidence type="ECO:0000256" key="8">
    <source>
        <dbReference type="HAMAP-Rule" id="MF_00500"/>
    </source>
</evidence>
<dbReference type="GO" id="GO:0006412">
    <property type="term" value="P:translation"/>
    <property type="evidence" value="ECO:0007669"/>
    <property type="project" value="UniProtKB-UniRule"/>
</dbReference>
<protein>
    <recommendedName>
        <fullName evidence="7 8">Small ribosomal subunit protein bS20</fullName>
    </recommendedName>
</protein>
<dbReference type="eggNOG" id="COG0268">
    <property type="taxonomic scope" value="Bacteria"/>
</dbReference>
<name>A0A087E5G2_9BIFI</name>
<sequence length="86" mass="9148">MANIKSQKKRVLTNEKAHQRNVAVKSGLKTSIRATRQAIAEGDKEAATAAYQVAAQKLDKAAGRGVIHRNQAANRKSGLAVAINAL</sequence>
<dbReference type="OrthoDB" id="9807974at2"/>
<dbReference type="SUPFAM" id="SSF46992">
    <property type="entry name" value="Ribosomal protein S20"/>
    <property type="match status" value="1"/>
</dbReference>
<evidence type="ECO:0000256" key="5">
    <source>
        <dbReference type="ARBA" id="ARBA00022980"/>
    </source>
</evidence>